<keyword evidence="3" id="KW-1185">Reference proteome</keyword>
<dbReference type="RefSeq" id="WP_318105503.1">
    <property type="nucleotide sequence ID" value="NZ_CP137573.1"/>
</dbReference>
<feature type="chain" id="PRO_5045780912" description="Secreted protein" evidence="1">
    <location>
        <begin position="31"/>
        <end position="143"/>
    </location>
</feature>
<evidence type="ECO:0000313" key="3">
    <source>
        <dbReference type="Proteomes" id="UP001301731"/>
    </source>
</evidence>
<protein>
    <recommendedName>
        <fullName evidence="4">Secreted protein</fullName>
    </recommendedName>
</protein>
<reference evidence="2 3" key="1">
    <citation type="submission" date="2023-10" db="EMBL/GenBank/DDBJ databases">
        <title>The genome sequence of Streptomyces sp. HUAS YS2.</title>
        <authorList>
            <person name="Mo P."/>
        </authorList>
    </citation>
    <scope>NUCLEOTIDE SEQUENCE [LARGE SCALE GENOMIC DNA]</scope>
    <source>
        <strain evidence="2 3">HUAS YS2</strain>
    </source>
</reference>
<accession>A0ABZ0LVS9</accession>
<evidence type="ECO:0008006" key="4">
    <source>
        <dbReference type="Google" id="ProtNLM"/>
    </source>
</evidence>
<organism evidence="2 3">
    <name type="scientific">Streptomyces solicathayae</name>
    <dbReference type="NCBI Taxonomy" id="3081768"/>
    <lineage>
        <taxon>Bacteria</taxon>
        <taxon>Bacillati</taxon>
        <taxon>Actinomycetota</taxon>
        <taxon>Actinomycetes</taxon>
        <taxon>Kitasatosporales</taxon>
        <taxon>Streptomycetaceae</taxon>
        <taxon>Streptomyces</taxon>
    </lineage>
</organism>
<name>A0ABZ0LVS9_9ACTN</name>
<dbReference type="EMBL" id="CP137573">
    <property type="protein sequence ID" value="WOX23568.1"/>
    <property type="molecule type" value="Genomic_DNA"/>
</dbReference>
<evidence type="ECO:0000313" key="2">
    <source>
        <dbReference type="EMBL" id="WOX23568.1"/>
    </source>
</evidence>
<proteinExistence type="predicted"/>
<sequence length="143" mass="15214">MLRRRFLSRSLAVLVATVAAFTVSVSPSSAADAGWATLSRSLYLTGSPTAGSAASMNRSIYLAAGNYSWSSAVLSEGATTASRQIYLAAGWYAWKCTIHAPVAGRYQQTCSLDHGAGPAYLVSDQFRLISGQYTIQSDLFGPY</sequence>
<keyword evidence="1" id="KW-0732">Signal</keyword>
<evidence type="ECO:0000256" key="1">
    <source>
        <dbReference type="SAM" id="SignalP"/>
    </source>
</evidence>
<dbReference type="Proteomes" id="UP001301731">
    <property type="component" value="Chromosome"/>
</dbReference>
<gene>
    <name evidence="2" type="ORF">R2D22_20140</name>
</gene>
<feature type="signal peptide" evidence="1">
    <location>
        <begin position="1"/>
        <end position="30"/>
    </location>
</feature>